<feature type="domain" description="EthD" evidence="1">
    <location>
        <begin position="19"/>
        <end position="91"/>
    </location>
</feature>
<name>A0ABW0PE53_9BURK</name>
<dbReference type="Gene3D" id="3.30.70.100">
    <property type="match status" value="1"/>
</dbReference>
<dbReference type="EMBL" id="JBHSMS010000013">
    <property type="protein sequence ID" value="MFC5510326.1"/>
    <property type="molecule type" value="Genomic_DNA"/>
</dbReference>
<evidence type="ECO:0000313" key="3">
    <source>
        <dbReference type="Proteomes" id="UP001596031"/>
    </source>
</evidence>
<gene>
    <name evidence="2" type="ORF">ACFPOU_04185</name>
</gene>
<dbReference type="Pfam" id="PF07110">
    <property type="entry name" value="EthD"/>
    <property type="match status" value="1"/>
</dbReference>
<dbReference type="RefSeq" id="WP_379717509.1">
    <property type="nucleotide sequence ID" value="NZ_JBHSMS010000013.1"/>
</dbReference>
<evidence type="ECO:0000259" key="1">
    <source>
        <dbReference type="Pfam" id="PF07110"/>
    </source>
</evidence>
<dbReference type="PANTHER" id="PTHR40260">
    <property type="entry name" value="BLR8190 PROTEIN"/>
    <property type="match status" value="1"/>
</dbReference>
<dbReference type="PANTHER" id="PTHR40260:SF2">
    <property type="entry name" value="BLR8190 PROTEIN"/>
    <property type="match status" value="1"/>
</dbReference>
<evidence type="ECO:0000313" key="2">
    <source>
        <dbReference type="EMBL" id="MFC5510326.1"/>
    </source>
</evidence>
<dbReference type="InterPro" id="IPR009799">
    <property type="entry name" value="EthD_dom"/>
</dbReference>
<comment type="caution">
    <text evidence="2">The sequence shown here is derived from an EMBL/GenBank/DDBJ whole genome shotgun (WGS) entry which is preliminary data.</text>
</comment>
<organism evidence="2 3">
    <name type="scientific">Massilia jejuensis</name>
    <dbReference type="NCBI Taxonomy" id="648894"/>
    <lineage>
        <taxon>Bacteria</taxon>
        <taxon>Pseudomonadati</taxon>
        <taxon>Pseudomonadota</taxon>
        <taxon>Betaproteobacteria</taxon>
        <taxon>Burkholderiales</taxon>
        <taxon>Oxalobacteraceae</taxon>
        <taxon>Telluria group</taxon>
        <taxon>Massilia</taxon>
    </lineage>
</organism>
<reference evidence="3" key="1">
    <citation type="journal article" date="2019" name="Int. J. Syst. Evol. Microbiol.">
        <title>The Global Catalogue of Microorganisms (GCM) 10K type strain sequencing project: providing services to taxonomists for standard genome sequencing and annotation.</title>
        <authorList>
            <consortium name="The Broad Institute Genomics Platform"/>
            <consortium name="The Broad Institute Genome Sequencing Center for Infectious Disease"/>
            <person name="Wu L."/>
            <person name="Ma J."/>
        </authorList>
    </citation>
    <scope>NUCLEOTIDE SEQUENCE [LARGE SCALE GENOMIC DNA]</scope>
    <source>
        <strain evidence="3">CCUG 38813</strain>
    </source>
</reference>
<dbReference type="Proteomes" id="UP001596031">
    <property type="component" value="Unassembled WGS sequence"/>
</dbReference>
<dbReference type="NCBIfam" id="TIGR02118">
    <property type="entry name" value="EthD family reductase"/>
    <property type="match status" value="1"/>
</dbReference>
<accession>A0ABW0PE53</accession>
<protein>
    <submittedName>
        <fullName evidence="2">EthD family reductase</fullName>
    </submittedName>
</protein>
<keyword evidence="3" id="KW-1185">Reference proteome</keyword>
<proteinExistence type="predicted"/>
<dbReference type="SUPFAM" id="SSF54909">
    <property type="entry name" value="Dimeric alpha+beta barrel"/>
    <property type="match status" value="1"/>
</dbReference>
<sequence>MIKVSVMYPNSPDARFDAAYYVERHMPMVKRLMGDYCHHYTVERALASGTPQANAPYIAMGHLFCDSVEAFQAGFGPHTKEIMGDIPNYTNQQPVVQMSEVLVG</sequence>
<dbReference type="InterPro" id="IPR011008">
    <property type="entry name" value="Dimeric_a/b-barrel"/>
</dbReference>